<dbReference type="Proteomes" id="UP001165069">
    <property type="component" value="Unassembled WGS sequence"/>
</dbReference>
<accession>A0ABQ5QKL1</accession>
<dbReference type="RefSeq" id="WP_285577647.1">
    <property type="nucleotide sequence ID" value="NZ_BSDE01000009.1"/>
</dbReference>
<sequence>MQRFEFHLSLSSEHYLDYYRGAVTSVVARCADGQTVQFPAALLQPFVTTTGIHGDFVLTCDDANKGARLQRR</sequence>
<evidence type="ECO:0008006" key="3">
    <source>
        <dbReference type="Google" id="ProtNLM"/>
    </source>
</evidence>
<name>A0ABQ5QKL1_9BACT</name>
<organism evidence="1 2">
    <name type="scientific">Geothrix limicola</name>
    <dbReference type="NCBI Taxonomy" id="2927978"/>
    <lineage>
        <taxon>Bacteria</taxon>
        <taxon>Pseudomonadati</taxon>
        <taxon>Acidobacteriota</taxon>
        <taxon>Holophagae</taxon>
        <taxon>Holophagales</taxon>
        <taxon>Holophagaceae</taxon>
        <taxon>Geothrix</taxon>
    </lineage>
</organism>
<proteinExistence type="predicted"/>
<dbReference type="EMBL" id="BSDE01000009">
    <property type="protein sequence ID" value="GLH74871.1"/>
    <property type="molecule type" value="Genomic_DNA"/>
</dbReference>
<evidence type="ECO:0000313" key="2">
    <source>
        <dbReference type="Proteomes" id="UP001165069"/>
    </source>
</evidence>
<comment type="caution">
    <text evidence="1">The sequence shown here is derived from an EMBL/GenBank/DDBJ whole genome shotgun (WGS) entry which is preliminary data.</text>
</comment>
<protein>
    <recommendedName>
        <fullName evidence="3">DUF2835 domain-containing protein</fullName>
    </recommendedName>
</protein>
<evidence type="ECO:0000313" key="1">
    <source>
        <dbReference type="EMBL" id="GLH74871.1"/>
    </source>
</evidence>
<dbReference type="InterPro" id="IPR021363">
    <property type="entry name" value="DUF2835"/>
</dbReference>
<dbReference type="Pfam" id="PF11197">
    <property type="entry name" value="DUF2835"/>
    <property type="match status" value="1"/>
</dbReference>
<reference evidence="1 2" key="1">
    <citation type="journal article" date="2023" name="Antonie Van Leeuwenhoek">
        <title>Mesoterricola silvestris gen. nov., sp. nov., Mesoterricola sediminis sp. nov., Geothrix oryzae sp. nov., Geothrix edaphica sp. nov., Geothrix rubra sp. nov., and Geothrix limicola sp. nov., six novel members of Acidobacteriota isolated from soils.</title>
        <authorList>
            <person name="Itoh H."/>
            <person name="Sugisawa Y."/>
            <person name="Mise K."/>
            <person name="Xu Z."/>
            <person name="Kuniyasu M."/>
            <person name="Ushijima N."/>
            <person name="Kawano K."/>
            <person name="Kobayashi E."/>
            <person name="Shiratori Y."/>
            <person name="Masuda Y."/>
            <person name="Senoo K."/>
        </authorList>
    </citation>
    <scope>NUCLEOTIDE SEQUENCE [LARGE SCALE GENOMIC DNA]</scope>
    <source>
        <strain evidence="1 2">Red804</strain>
    </source>
</reference>
<gene>
    <name evidence="1" type="ORF">GETHLI_33730</name>
</gene>
<keyword evidence="2" id="KW-1185">Reference proteome</keyword>